<dbReference type="EMBL" id="CDMC01000008">
    <property type="protein sequence ID" value="CEL06747.1"/>
    <property type="molecule type" value="Genomic_DNA"/>
</dbReference>
<reference evidence="3" key="1">
    <citation type="journal article" date="2016" name="Genome Announc.">
        <title>Draft genome sequences of fungus Aspergillus calidoustus.</title>
        <authorList>
            <person name="Horn F."/>
            <person name="Linde J."/>
            <person name="Mattern D.J."/>
            <person name="Walther G."/>
            <person name="Guthke R."/>
            <person name="Scherlach K."/>
            <person name="Martin K."/>
            <person name="Brakhage A.A."/>
            <person name="Petzke L."/>
            <person name="Valiante V."/>
        </authorList>
    </citation>
    <scope>NUCLEOTIDE SEQUENCE [LARGE SCALE GENOMIC DNA]</scope>
    <source>
        <strain evidence="3">SF006504</strain>
    </source>
</reference>
<feature type="region of interest" description="Disordered" evidence="1">
    <location>
        <begin position="326"/>
        <end position="399"/>
    </location>
</feature>
<evidence type="ECO:0000313" key="2">
    <source>
        <dbReference type="EMBL" id="CEL06747.1"/>
    </source>
</evidence>
<sequence length="524" mass="59044">MEPPTFGAPSFPHSTTSPQGLGSMAEGFTNWASQPSPYRTIAPWTSYRERNSNNTTTTTSHELSPASAPRKTISFPLTPFGPSVSNIPGPRPSRADQLPMFESLEDERPIKAEQNQGNRTLADSIAHVQPVARAGNTRAKSSPAHVSRANPVSLGSLNLETLSDSRIFYYFGVLAIQTVLLPQFHFTRGRKRDRWGVKMTMYGMTLVRSHVYASRKDAKVDVCKEALKKLKVEHPDWIVPERPGGSLPPVDRDWVRILREYCAQQGLRDPRYTTYEHHQGYRHEVEVGGGMYFGVLRHYPDEHSSRQGAAHLALYDMLVRGEDSHPELQGLSTMNARKASPSALVSRDPPRMSFKQHIPAKRKREDHERSRAVSRRVRESRSPVNVPSAQESMPSNANLQPLKNSRLAAIEIQPPVAEERRWKATPSELSYQIRNLESWTMKLERICNLLALEQPEIRIERTDGRLIEEGGEYTAGAWFTLDPFLTRASPIGKVQDVRGTRDAAHEACAQRVSDYLIRLVEEDS</sequence>
<evidence type="ECO:0000313" key="3">
    <source>
        <dbReference type="Proteomes" id="UP000054771"/>
    </source>
</evidence>
<name>A0A0U5G4U7_ASPCI</name>
<protein>
    <submittedName>
        <fullName evidence="2">Uncharacterized protein</fullName>
    </submittedName>
</protein>
<dbReference type="Proteomes" id="UP000054771">
    <property type="component" value="Unassembled WGS sequence"/>
</dbReference>
<feature type="region of interest" description="Disordered" evidence="1">
    <location>
        <begin position="1"/>
        <end position="23"/>
    </location>
</feature>
<feature type="compositionally biased region" description="Basic and acidic residues" evidence="1">
    <location>
        <begin position="363"/>
        <end position="381"/>
    </location>
</feature>
<organism evidence="2 3">
    <name type="scientific">Aspergillus calidoustus</name>
    <dbReference type="NCBI Taxonomy" id="454130"/>
    <lineage>
        <taxon>Eukaryota</taxon>
        <taxon>Fungi</taxon>
        <taxon>Dikarya</taxon>
        <taxon>Ascomycota</taxon>
        <taxon>Pezizomycotina</taxon>
        <taxon>Eurotiomycetes</taxon>
        <taxon>Eurotiomycetidae</taxon>
        <taxon>Eurotiales</taxon>
        <taxon>Aspergillaceae</taxon>
        <taxon>Aspergillus</taxon>
        <taxon>Aspergillus subgen. Nidulantes</taxon>
    </lineage>
</organism>
<keyword evidence="3" id="KW-1185">Reference proteome</keyword>
<dbReference type="CDD" id="cd00048">
    <property type="entry name" value="DSRM_SF"/>
    <property type="match status" value="1"/>
</dbReference>
<evidence type="ECO:0000256" key="1">
    <source>
        <dbReference type="SAM" id="MobiDB-lite"/>
    </source>
</evidence>
<dbReference type="SUPFAM" id="SSF54768">
    <property type="entry name" value="dsRNA-binding domain-like"/>
    <property type="match status" value="1"/>
</dbReference>
<accession>A0A0U5G4U7</accession>
<feature type="compositionally biased region" description="Polar residues" evidence="1">
    <location>
        <begin position="389"/>
        <end position="399"/>
    </location>
</feature>
<dbReference type="AlphaFoldDB" id="A0A0U5G4U7"/>
<proteinExistence type="predicted"/>
<dbReference type="OrthoDB" id="4469495at2759"/>
<dbReference type="OMA" id="NNGHMKE"/>
<gene>
    <name evidence="2" type="ORF">ASPCAL09919</name>
</gene>
<feature type="region of interest" description="Disordered" evidence="1">
    <location>
        <begin position="49"/>
        <end position="74"/>
    </location>
</feature>